<evidence type="ECO:0000256" key="5">
    <source>
        <dbReference type="ARBA" id="ARBA00011245"/>
    </source>
</evidence>
<proteinExistence type="inferred from homology"/>
<feature type="domain" description="Porphobilinogen deaminase C-terminal" evidence="11">
    <location>
        <begin position="220"/>
        <end position="288"/>
    </location>
</feature>
<dbReference type="GO" id="GO:0004418">
    <property type="term" value="F:hydroxymethylbilane synthase activity"/>
    <property type="evidence" value="ECO:0007669"/>
    <property type="project" value="UniProtKB-UniRule"/>
</dbReference>
<evidence type="ECO:0000259" key="11">
    <source>
        <dbReference type="Pfam" id="PF03900"/>
    </source>
</evidence>
<dbReference type="PANTHER" id="PTHR11557">
    <property type="entry name" value="PORPHOBILINOGEN DEAMINASE"/>
    <property type="match status" value="1"/>
</dbReference>
<reference evidence="12" key="1">
    <citation type="submission" date="2018-04" db="EMBL/GenBank/DDBJ databases">
        <authorList>
            <person name="Go L.Y."/>
            <person name="Mitchell J.A."/>
        </authorList>
    </citation>
    <scope>NUCLEOTIDE SEQUENCE</scope>
    <source>
        <strain evidence="12">WBAF</strain>
    </source>
</reference>
<feature type="domain" description="Porphobilinogen deaminase N-terminal" evidence="10">
    <location>
        <begin position="3"/>
        <end position="206"/>
    </location>
</feature>
<dbReference type="UniPathway" id="UPA00251">
    <property type="reaction ID" value="UER00319"/>
</dbReference>
<evidence type="ECO:0000256" key="3">
    <source>
        <dbReference type="ARBA" id="ARBA00004735"/>
    </source>
</evidence>
<evidence type="ECO:0000313" key="12">
    <source>
        <dbReference type="EMBL" id="SPP34378.1"/>
    </source>
</evidence>
<evidence type="ECO:0000256" key="8">
    <source>
        <dbReference type="ARBA" id="ARBA00048169"/>
    </source>
</evidence>
<dbReference type="PANTHER" id="PTHR11557:SF0">
    <property type="entry name" value="PORPHOBILINOGEN DEAMINASE"/>
    <property type="match status" value="1"/>
</dbReference>
<name>A0A3B0IXY5_9RICK</name>
<dbReference type="Gene3D" id="3.30.160.40">
    <property type="entry name" value="Porphobilinogen deaminase, C-terminal domain"/>
    <property type="match status" value="1"/>
</dbReference>
<dbReference type="GO" id="GO:0005737">
    <property type="term" value="C:cytoplasm"/>
    <property type="evidence" value="ECO:0007669"/>
    <property type="project" value="UniProtKB-UniRule"/>
</dbReference>
<gene>
    <name evidence="12" type="primary">hemC</name>
    <name evidence="12" type="ORF">WBAF_1322</name>
</gene>
<comment type="similarity">
    <text evidence="4">Belongs to the HMBS family.</text>
</comment>
<comment type="function">
    <text evidence="2">Tetrapolymerization of the monopyrrole PBG into the hydroxymethylbilane pre-uroporphyrinogen in several discrete steps.</text>
</comment>
<dbReference type="InterPro" id="IPR022419">
    <property type="entry name" value="Porphobilin_deaminase_cofac_BS"/>
</dbReference>
<accession>A0A3B0IXY5</accession>
<evidence type="ECO:0000256" key="2">
    <source>
        <dbReference type="ARBA" id="ARBA00002869"/>
    </source>
</evidence>
<protein>
    <recommendedName>
        <fullName evidence="9">Hydroxymethylbilane synthase</fullName>
        <ecNumber evidence="9">2.5.1.61</ecNumber>
    </recommendedName>
</protein>
<dbReference type="Pfam" id="PF03900">
    <property type="entry name" value="Porphobil_deamC"/>
    <property type="match status" value="1"/>
</dbReference>
<keyword evidence="7" id="KW-0627">Porphyrin biosynthesis</keyword>
<comment type="cofactor">
    <cofactor evidence="1">
        <name>dipyrromethane</name>
        <dbReference type="ChEBI" id="CHEBI:60342"/>
    </cofactor>
</comment>
<dbReference type="PIRSF" id="PIRSF001438">
    <property type="entry name" value="4pyrrol_synth_OHMeBilane_synth"/>
    <property type="match status" value="1"/>
</dbReference>
<organism evidence="12">
    <name type="scientific">Wolbachia endosymbiont of Aleurodicus floccissimus</name>
    <dbReference type="NCBI Taxonomy" id="2152762"/>
    <lineage>
        <taxon>Bacteria</taxon>
        <taxon>Pseudomonadati</taxon>
        <taxon>Pseudomonadota</taxon>
        <taxon>Alphaproteobacteria</taxon>
        <taxon>Rickettsiales</taxon>
        <taxon>Anaplasmataceae</taxon>
        <taxon>Wolbachieae</taxon>
        <taxon>Wolbachia</taxon>
    </lineage>
</organism>
<evidence type="ECO:0000256" key="7">
    <source>
        <dbReference type="ARBA" id="ARBA00023244"/>
    </source>
</evidence>
<comment type="catalytic activity">
    <reaction evidence="8">
        <text>4 porphobilinogen + H2O = hydroxymethylbilane + 4 NH4(+)</text>
        <dbReference type="Rhea" id="RHEA:13185"/>
        <dbReference type="ChEBI" id="CHEBI:15377"/>
        <dbReference type="ChEBI" id="CHEBI:28938"/>
        <dbReference type="ChEBI" id="CHEBI:57845"/>
        <dbReference type="ChEBI" id="CHEBI:58126"/>
        <dbReference type="EC" id="2.5.1.61"/>
    </reaction>
</comment>
<dbReference type="PRINTS" id="PR00151">
    <property type="entry name" value="PORPHBDMNASE"/>
</dbReference>
<dbReference type="PROSITE" id="PS00533">
    <property type="entry name" value="PORPHOBILINOGEN_DEAM"/>
    <property type="match status" value="1"/>
</dbReference>
<evidence type="ECO:0000256" key="6">
    <source>
        <dbReference type="ARBA" id="ARBA00022679"/>
    </source>
</evidence>
<dbReference type="GO" id="GO:0006782">
    <property type="term" value="P:protoporphyrinogen IX biosynthetic process"/>
    <property type="evidence" value="ECO:0007669"/>
    <property type="project" value="UniProtKB-UniPathway"/>
</dbReference>
<dbReference type="Pfam" id="PF01379">
    <property type="entry name" value="Porphobil_deam"/>
    <property type="match status" value="1"/>
</dbReference>
<dbReference type="SUPFAM" id="SSF54782">
    <property type="entry name" value="Porphobilinogen deaminase (hydroxymethylbilane synthase), C-terminal domain"/>
    <property type="match status" value="1"/>
</dbReference>
<evidence type="ECO:0000256" key="9">
    <source>
        <dbReference type="NCBIfam" id="TIGR00212"/>
    </source>
</evidence>
<dbReference type="NCBIfam" id="TIGR00212">
    <property type="entry name" value="hemC"/>
    <property type="match status" value="1"/>
</dbReference>
<dbReference type="SUPFAM" id="SSF53850">
    <property type="entry name" value="Periplasmic binding protein-like II"/>
    <property type="match status" value="1"/>
</dbReference>
<dbReference type="InterPro" id="IPR022418">
    <property type="entry name" value="Porphobilinogen_deaminase_C"/>
</dbReference>
<evidence type="ECO:0000256" key="1">
    <source>
        <dbReference type="ARBA" id="ARBA00001916"/>
    </source>
</evidence>
<comment type="pathway">
    <text evidence="3">Porphyrin-containing compound metabolism; protoporphyrin-IX biosynthesis; coproporphyrinogen-III from 5-aminolevulinate: step 2/4.</text>
</comment>
<dbReference type="InterPro" id="IPR036803">
    <property type="entry name" value="Porphobilinogen_deaminase_C_sf"/>
</dbReference>
<evidence type="ECO:0000256" key="4">
    <source>
        <dbReference type="ARBA" id="ARBA00005638"/>
    </source>
</evidence>
<comment type="subunit">
    <text evidence="5">Monomer.</text>
</comment>
<dbReference type="Gene3D" id="3.40.190.10">
    <property type="entry name" value="Periplasmic binding protein-like II"/>
    <property type="match status" value="2"/>
</dbReference>
<dbReference type="EC" id="2.5.1.61" evidence="9"/>
<dbReference type="InterPro" id="IPR000860">
    <property type="entry name" value="HemC"/>
</dbReference>
<dbReference type="EMBL" id="OUNF01000352">
    <property type="protein sequence ID" value="SPP34378.1"/>
    <property type="molecule type" value="Genomic_DNA"/>
</dbReference>
<keyword evidence="6 12" id="KW-0808">Transferase</keyword>
<dbReference type="InterPro" id="IPR022417">
    <property type="entry name" value="Porphobilin_deaminase_N"/>
</dbReference>
<evidence type="ECO:0000259" key="10">
    <source>
        <dbReference type="Pfam" id="PF01379"/>
    </source>
</evidence>
<dbReference type="FunFam" id="3.40.190.10:FF:000005">
    <property type="entry name" value="Porphobilinogen deaminase"/>
    <property type="match status" value="1"/>
</dbReference>
<dbReference type="AlphaFoldDB" id="A0A3B0IXY5"/>
<sequence length="292" mass="32608">MLVKIGTRGSDLAIIQALEAKQRLLESFPNLSVEIIKIKTSGDKYANVTLAEIGGKGLFLREIEAELLENNIDMAVHSLKDVPAFFSKDLTIPCVLERLSPCDVFISHKYKSLKTLPQQATIATSSIRRKVQLLNLRLDLNVVPLRGNVTTRLQNQNFDGMILAEAGLIRLKKYHLITEVLPPKVMLSAVGQGAICIQCRKNDIKVIDLLEKINNNMSFIRAKSERSFMKTVNGSCFTPLAALAEYVSENMLHLYCMLVGERGIYFTERTSFVEDAEKMGMDAGLELKSKCL</sequence>